<accession>A0A418M5Y7</accession>
<keyword evidence="2" id="KW-1185">Reference proteome</keyword>
<evidence type="ECO:0000313" key="2">
    <source>
        <dbReference type="Proteomes" id="UP000283523"/>
    </source>
</evidence>
<comment type="caution">
    <text evidence="1">The sequence shown here is derived from an EMBL/GenBank/DDBJ whole genome shotgun (WGS) entry which is preliminary data.</text>
</comment>
<dbReference type="EMBL" id="QXED01000005">
    <property type="protein sequence ID" value="RIV21358.1"/>
    <property type="molecule type" value="Genomic_DNA"/>
</dbReference>
<reference evidence="1 2" key="1">
    <citation type="submission" date="2018-08" db="EMBL/GenBank/DDBJ databases">
        <title>Fibrisoma montanum sp. nov., isolated from Danxia mountain soil.</title>
        <authorList>
            <person name="Huang Y."/>
        </authorList>
    </citation>
    <scope>NUCLEOTIDE SEQUENCE [LARGE SCALE GENOMIC DNA]</scope>
    <source>
        <strain evidence="1 2">HYT19</strain>
    </source>
</reference>
<dbReference type="AlphaFoldDB" id="A0A418M5Y7"/>
<name>A0A418M5Y7_9BACT</name>
<evidence type="ECO:0000313" key="1">
    <source>
        <dbReference type="EMBL" id="RIV21358.1"/>
    </source>
</evidence>
<sequence>MAKQQATNAKPTSVKAKFQCTRVADDPERAFFKTIDGPDASGNNDNQVLGGAELMISKDDTAGFFAAGGEYMFEITPVGK</sequence>
<dbReference type="Proteomes" id="UP000283523">
    <property type="component" value="Unassembled WGS sequence"/>
</dbReference>
<organism evidence="1 2">
    <name type="scientific">Fibrisoma montanum</name>
    <dbReference type="NCBI Taxonomy" id="2305895"/>
    <lineage>
        <taxon>Bacteria</taxon>
        <taxon>Pseudomonadati</taxon>
        <taxon>Bacteroidota</taxon>
        <taxon>Cytophagia</taxon>
        <taxon>Cytophagales</taxon>
        <taxon>Spirosomataceae</taxon>
        <taxon>Fibrisoma</taxon>
    </lineage>
</organism>
<gene>
    <name evidence="1" type="ORF">DYU11_18300</name>
</gene>
<dbReference type="RefSeq" id="WP_119669152.1">
    <property type="nucleotide sequence ID" value="NZ_QXED01000005.1"/>
</dbReference>
<proteinExistence type="predicted"/>
<protein>
    <submittedName>
        <fullName evidence="1">Uncharacterized protein</fullName>
    </submittedName>
</protein>